<dbReference type="InterPro" id="IPR008988">
    <property type="entry name" value="Transcriptional_repressor_C"/>
</dbReference>
<keyword evidence="4" id="KW-1185">Reference proteome</keyword>
<dbReference type="InterPro" id="IPR007167">
    <property type="entry name" value="Fe-transptr_FeoA-like"/>
</dbReference>
<dbReference type="InterPro" id="IPR038157">
    <property type="entry name" value="FeoA_core_dom"/>
</dbReference>
<dbReference type="Pfam" id="PF04023">
    <property type="entry name" value="FeoA"/>
    <property type="match status" value="1"/>
</dbReference>
<dbReference type="SUPFAM" id="SSF50037">
    <property type="entry name" value="C-terminal domain of transcriptional repressors"/>
    <property type="match status" value="1"/>
</dbReference>
<gene>
    <name evidence="3" type="ORF">ACFQ4C_19135</name>
</gene>
<evidence type="ECO:0000259" key="2">
    <source>
        <dbReference type="SMART" id="SM00899"/>
    </source>
</evidence>
<dbReference type="InterPro" id="IPR052713">
    <property type="entry name" value="FeoA"/>
</dbReference>
<organism evidence="3 4">
    <name type="scientific">Larkinella insperata</name>
    <dbReference type="NCBI Taxonomy" id="332158"/>
    <lineage>
        <taxon>Bacteria</taxon>
        <taxon>Pseudomonadati</taxon>
        <taxon>Bacteroidota</taxon>
        <taxon>Cytophagia</taxon>
        <taxon>Cytophagales</taxon>
        <taxon>Spirosomataceae</taxon>
        <taxon>Larkinella</taxon>
    </lineage>
</organism>
<dbReference type="Gene3D" id="2.30.30.90">
    <property type="match status" value="1"/>
</dbReference>
<keyword evidence="1" id="KW-0408">Iron</keyword>
<dbReference type="Proteomes" id="UP001597116">
    <property type="component" value="Unassembled WGS sequence"/>
</dbReference>
<dbReference type="PANTHER" id="PTHR42954">
    <property type="entry name" value="FE(2+) TRANSPORT PROTEIN A"/>
    <property type="match status" value="1"/>
</dbReference>
<dbReference type="EMBL" id="JBHTLP010000011">
    <property type="protein sequence ID" value="MFD1143250.1"/>
    <property type="molecule type" value="Genomic_DNA"/>
</dbReference>
<proteinExistence type="predicted"/>
<accession>A0ABW3QDR5</accession>
<evidence type="ECO:0000256" key="1">
    <source>
        <dbReference type="ARBA" id="ARBA00023004"/>
    </source>
</evidence>
<evidence type="ECO:0000313" key="4">
    <source>
        <dbReference type="Proteomes" id="UP001597116"/>
    </source>
</evidence>
<reference evidence="4" key="1">
    <citation type="journal article" date="2019" name="Int. J. Syst. Evol. Microbiol.">
        <title>The Global Catalogue of Microorganisms (GCM) 10K type strain sequencing project: providing services to taxonomists for standard genome sequencing and annotation.</title>
        <authorList>
            <consortium name="The Broad Institute Genomics Platform"/>
            <consortium name="The Broad Institute Genome Sequencing Center for Infectious Disease"/>
            <person name="Wu L."/>
            <person name="Ma J."/>
        </authorList>
    </citation>
    <scope>NUCLEOTIDE SEQUENCE [LARGE SCALE GENOMIC DNA]</scope>
    <source>
        <strain evidence="4">CCUG 55608</strain>
    </source>
</reference>
<protein>
    <submittedName>
        <fullName evidence="3">Ferrous iron transport protein A</fullName>
    </submittedName>
</protein>
<dbReference type="RefSeq" id="WP_265991159.1">
    <property type="nucleotide sequence ID" value="NZ_CP110973.1"/>
</dbReference>
<feature type="domain" description="Ferrous iron transporter FeoA-like" evidence="2">
    <location>
        <begin position="9"/>
        <end position="79"/>
    </location>
</feature>
<name>A0ABW3QDR5_9BACT</name>
<evidence type="ECO:0000313" key="3">
    <source>
        <dbReference type="EMBL" id="MFD1143250.1"/>
    </source>
</evidence>
<dbReference type="PANTHER" id="PTHR42954:SF2">
    <property type="entry name" value="FE(2+) TRANSPORT PROTEIN A"/>
    <property type="match status" value="1"/>
</dbReference>
<comment type="caution">
    <text evidence="3">The sequence shown here is derived from an EMBL/GenBank/DDBJ whole genome shotgun (WGS) entry which is preliminary data.</text>
</comment>
<dbReference type="SMART" id="SM00899">
    <property type="entry name" value="FeoA"/>
    <property type="match status" value="1"/>
</dbReference>
<sequence length="79" mass="8635">MAQLKESIRSVADLKPGEKAVIRSFRDQWMSLKLLEMGCLPGTEVSLHCKAPLGDPICLNVSGYCLSMRKAEAATILVD</sequence>